<reference evidence="1 2" key="1">
    <citation type="journal article" date="2012" name="J. Bacteriol.">
        <title>Draft Genome Sequence of the Soil Bacterium Burkholderia terrae Strain BS001, Which Interacts with Fungal Surface Structures.</title>
        <authorList>
            <person name="Nazir R."/>
            <person name="Hansen M.A."/>
            <person name="Sorensen S."/>
            <person name="van Elsas J.D."/>
        </authorList>
    </citation>
    <scope>NUCLEOTIDE SEQUENCE [LARGE SCALE GENOMIC DNA]</scope>
    <source>
        <strain evidence="1 2">BS001</strain>
    </source>
</reference>
<proteinExistence type="predicted"/>
<evidence type="ECO:0000313" key="2">
    <source>
        <dbReference type="Proteomes" id="UP000004980"/>
    </source>
</evidence>
<comment type="caution">
    <text evidence="1">The sequence shown here is derived from an EMBL/GenBank/DDBJ whole genome shotgun (WGS) entry which is preliminary data.</text>
</comment>
<evidence type="ECO:0000313" key="1">
    <source>
        <dbReference type="EMBL" id="EIM96176.1"/>
    </source>
</evidence>
<name>A0ABP2PEB4_9BURK</name>
<accession>A0ABP2PEB4</accession>
<protein>
    <submittedName>
        <fullName evidence="1">Uncharacterized protein</fullName>
    </submittedName>
</protein>
<organism evidence="1 2">
    <name type="scientific">Paraburkholderia hospita</name>
    <dbReference type="NCBI Taxonomy" id="169430"/>
    <lineage>
        <taxon>Bacteria</taxon>
        <taxon>Pseudomonadati</taxon>
        <taxon>Pseudomonadota</taxon>
        <taxon>Betaproteobacteria</taxon>
        <taxon>Burkholderiales</taxon>
        <taxon>Burkholderiaceae</taxon>
        <taxon>Paraburkholderia</taxon>
    </lineage>
</organism>
<dbReference type="EMBL" id="AKAU01000205">
    <property type="protein sequence ID" value="EIM96176.1"/>
    <property type="molecule type" value="Genomic_DNA"/>
</dbReference>
<sequence>MSRLDGVPLRRGEVVLAGAHEVHVGTFGNECGEGEQMRGNSICRVQRDRKPDSLAISFRNAVTPQKITCGVRAIHLIAQMAFPINGRQAEIMEHSRYVEKFRVKSQTPTVSCQGSPIDPRGMLKQKIALGTANELSCVARQFAVGNSDARKLISGAQTRLIRFRRGRFRLTVWR</sequence>
<gene>
    <name evidence="1" type="ORF">WQE_35430</name>
</gene>
<keyword evidence="2" id="KW-1185">Reference proteome</keyword>
<dbReference type="Proteomes" id="UP000004980">
    <property type="component" value="Unassembled WGS sequence"/>
</dbReference>